<gene>
    <name evidence="1" type="ORF">EVOR1521_LOCUS16786</name>
</gene>
<dbReference type="Gene3D" id="3.40.190.10">
    <property type="entry name" value="Periplasmic binding protein-like II"/>
    <property type="match status" value="2"/>
</dbReference>
<dbReference type="InterPro" id="IPR027020">
    <property type="entry name" value="YnjB"/>
</dbReference>
<comment type="caution">
    <text evidence="1">The sequence shown here is derived from an EMBL/GenBank/DDBJ whole genome shotgun (WGS) entry which is preliminary data.</text>
</comment>
<accession>A0AA36IPD5</accession>
<dbReference type="NCBIfam" id="NF008633">
    <property type="entry name" value="PRK11622.1"/>
    <property type="match status" value="1"/>
</dbReference>
<dbReference type="PIRSF" id="PIRSF029172">
    <property type="entry name" value="UCP029172_ABC_sbc_YnjB"/>
    <property type="match status" value="1"/>
</dbReference>
<evidence type="ECO:0000313" key="1">
    <source>
        <dbReference type="EMBL" id="CAJ1391522.1"/>
    </source>
</evidence>
<organism evidence="1 2">
    <name type="scientific">Effrenium voratum</name>
    <dbReference type="NCBI Taxonomy" id="2562239"/>
    <lineage>
        <taxon>Eukaryota</taxon>
        <taxon>Sar</taxon>
        <taxon>Alveolata</taxon>
        <taxon>Dinophyceae</taxon>
        <taxon>Suessiales</taxon>
        <taxon>Symbiodiniaceae</taxon>
        <taxon>Effrenium</taxon>
    </lineage>
</organism>
<dbReference type="EMBL" id="CAUJNA010002223">
    <property type="protein sequence ID" value="CAJ1391522.1"/>
    <property type="molecule type" value="Genomic_DNA"/>
</dbReference>
<evidence type="ECO:0000313" key="2">
    <source>
        <dbReference type="Proteomes" id="UP001178507"/>
    </source>
</evidence>
<name>A0AA36IPD5_9DINO</name>
<dbReference type="PANTHER" id="PTHR42779:SF1">
    <property type="entry name" value="PROTEIN YNJB"/>
    <property type="match status" value="1"/>
</dbReference>
<reference evidence="1" key="1">
    <citation type="submission" date="2023-08" db="EMBL/GenBank/DDBJ databases">
        <authorList>
            <person name="Chen Y."/>
            <person name="Shah S."/>
            <person name="Dougan E. K."/>
            <person name="Thang M."/>
            <person name="Chan C."/>
        </authorList>
    </citation>
    <scope>NUCLEOTIDE SEQUENCE</scope>
</reference>
<keyword evidence="2" id="KW-1185">Reference proteome</keyword>
<sequence>MARDVFAHRLPTGDSQPVTDLIRVTALSLALTLSAGPAMADPDPADWNAVLEEARGQTVYWNAWGGSTQINAYIGWVGEELEERHGVRLVHVKLEDTANAVTTVVAEKTAGRDEGGSIDLIWINGENFASMKRQGLLFAPDWATKLPNWRYVDVENKPTITVDFTLPTDGLESPWGMAKLVFFYDSARTDAADLPDNAADLLVWAKANPGRFSYPQPPDFIGSSFLKQILIETVADPAVLQKPVDEASFETVTQPMFDYLDRLHPHLWRSARAFPKDYPSMSQLLADGELDITFAFNPAEASSAIANQLLPDTVRSFTFSGGTLANTHFVAIPFNANAKAGALVVANFLISPEAQARKQDPEVWGDPTVLAMDKLSAPQRKLFEALDLGIATLLPDELGPALDEPHPTWMSRLEERWSARYAVGN</sequence>
<protein>
    <recommendedName>
        <fullName evidence="3">ABC transporter substrate-binding protein</fullName>
    </recommendedName>
</protein>
<dbReference type="Pfam" id="PF13416">
    <property type="entry name" value="SBP_bac_8"/>
    <property type="match status" value="1"/>
</dbReference>
<evidence type="ECO:0008006" key="3">
    <source>
        <dbReference type="Google" id="ProtNLM"/>
    </source>
</evidence>
<dbReference type="PANTHER" id="PTHR42779">
    <property type="entry name" value="PROTEIN YNJB"/>
    <property type="match status" value="1"/>
</dbReference>
<proteinExistence type="predicted"/>
<dbReference type="AlphaFoldDB" id="A0AA36IPD5"/>
<dbReference type="SUPFAM" id="SSF53850">
    <property type="entry name" value="Periplasmic binding protein-like II"/>
    <property type="match status" value="1"/>
</dbReference>
<dbReference type="InterPro" id="IPR006059">
    <property type="entry name" value="SBP"/>
</dbReference>
<dbReference type="Proteomes" id="UP001178507">
    <property type="component" value="Unassembled WGS sequence"/>
</dbReference>